<evidence type="ECO:0000313" key="1">
    <source>
        <dbReference type="EMBL" id="MDY0393989.1"/>
    </source>
</evidence>
<evidence type="ECO:0000313" key="2">
    <source>
        <dbReference type="Proteomes" id="UP001281447"/>
    </source>
</evidence>
<name>A0ABU5C3T7_9BACI</name>
<keyword evidence="2" id="KW-1185">Reference proteome</keyword>
<comment type="caution">
    <text evidence="1">The sequence shown here is derived from an EMBL/GenBank/DDBJ whole genome shotgun (WGS) entry which is preliminary data.</text>
</comment>
<accession>A0ABU5C3T7</accession>
<proteinExistence type="predicted"/>
<dbReference type="EMBL" id="JAWDIP010000003">
    <property type="protein sequence ID" value="MDY0393989.1"/>
    <property type="molecule type" value="Genomic_DNA"/>
</dbReference>
<gene>
    <name evidence="1" type="ORF">RWE15_05270</name>
</gene>
<reference evidence="1 2" key="1">
    <citation type="submission" date="2023-10" db="EMBL/GenBank/DDBJ databases">
        <title>Virgibacillus halophilus 5B73C genome.</title>
        <authorList>
            <person name="Miliotis G."/>
            <person name="Sengupta P."/>
            <person name="Hameed A."/>
            <person name="Chuvochina M."/>
            <person name="Mcdonagh F."/>
            <person name="Simpson A.C."/>
            <person name="Singh N.K."/>
            <person name="Rekha P.D."/>
            <person name="Raman K."/>
            <person name="Hugenholtz P."/>
            <person name="Venkateswaran K."/>
        </authorList>
    </citation>
    <scope>NUCLEOTIDE SEQUENCE [LARGE SCALE GENOMIC DNA]</scope>
    <source>
        <strain evidence="1 2">5B73C</strain>
    </source>
</reference>
<protein>
    <submittedName>
        <fullName evidence="1">Uncharacterized protein</fullName>
    </submittedName>
</protein>
<dbReference type="RefSeq" id="WP_390357290.1">
    <property type="nucleotide sequence ID" value="NZ_JBHUIZ010000015.1"/>
</dbReference>
<dbReference type="Proteomes" id="UP001281447">
    <property type="component" value="Unassembled WGS sequence"/>
</dbReference>
<sequence>MNKGAAKELGLMSSMVFSTVVHAEERAGNDFLVNPMANDMTGYEYVHKSTSKSKKTEFIHDASNPSSTTDSVSYSVSVTQSSSANVTASATFKTMVAKAGVSTQVGLGTSKTKKVTMTWSIPKKSKYRLRAGSQWVKESGTEKYWKAGKLVSSKTVAGNWTFASWSDKVKQ</sequence>
<organism evidence="1 2">
    <name type="scientific">Tigheibacillus halophilus</name>
    <dbReference type="NCBI Taxonomy" id="361280"/>
    <lineage>
        <taxon>Bacteria</taxon>
        <taxon>Bacillati</taxon>
        <taxon>Bacillota</taxon>
        <taxon>Bacilli</taxon>
        <taxon>Bacillales</taxon>
        <taxon>Bacillaceae</taxon>
        <taxon>Tigheibacillus</taxon>
    </lineage>
</organism>